<keyword evidence="2" id="KW-1185">Reference proteome</keyword>
<proteinExistence type="predicted"/>
<dbReference type="Proteomes" id="UP000789901">
    <property type="component" value="Unassembled WGS sequence"/>
</dbReference>
<name>A0ABM8W062_GIGMA</name>
<reference evidence="1 2" key="1">
    <citation type="submission" date="2021-06" db="EMBL/GenBank/DDBJ databases">
        <authorList>
            <person name="Kallberg Y."/>
            <person name="Tangrot J."/>
            <person name="Rosling A."/>
        </authorList>
    </citation>
    <scope>NUCLEOTIDE SEQUENCE [LARGE SCALE GENOMIC DNA]</scope>
    <source>
        <strain evidence="1 2">120-4 pot B 10/14</strain>
    </source>
</reference>
<evidence type="ECO:0000313" key="2">
    <source>
        <dbReference type="Proteomes" id="UP000789901"/>
    </source>
</evidence>
<protein>
    <submittedName>
        <fullName evidence="1">16013_t:CDS:1</fullName>
    </submittedName>
</protein>
<accession>A0ABM8W062</accession>
<organism evidence="1 2">
    <name type="scientific">Gigaspora margarita</name>
    <dbReference type="NCBI Taxonomy" id="4874"/>
    <lineage>
        <taxon>Eukaryota</taxon>
        <taxon>Fungi</taxon>
        <taxon>Fungi incertae sedis</taxon>
        <taxon>Mucoromycota</taxon>
        <taxon>Glomeromycotina</taxon>
        <taxon>Glomeromycetes</taxon>
        <taxon>Diversisporales</taxon>
        <taxon>Gigasporaceae</taxon>
        <taxon>Gigaspora</taxon>
    </lineage>
</organism>
<comment type="caution">
    <text evidence="1">The sequence shown here is derived from an EMBL/GenBank/DDBJ whole genome shotgun (WGS) entry which is preliminary data.</text>
</comment>
<dbReference type="EMBL" id="CAJVQB010000474">
    <property type="protein sequence ID" value="CAG8491163.1"/>
    <property type="molecule type" value="Genomic_DNA"/>
</dbReference>
<sequence length="67" mass="7813">MIEIITGNSFHYDEVLVNKYGLRPEFVKANQCMDANSDNRLTACKYLHELSRWYKIVNNGAVEDKMD</sequence>
<evidence type="ECO:0000313" key="1">
    <source>
        <dbReference type="EMBL" id="CAG8491163.1"/>
    </source>
</evidence>
<gene>
    <name evidence="1" type="ORF">GMARGA_LOCUS1724</name>
</gene>